<dbReference type="InterPro" id="IPR023753">
    <property type="entry name" value="FAD/NAD-binding_dom"/>
</dbReference>
<proteinExistence type="inferred from homology"/>
<evidence type="ECO:0000256" key="14">
    <source>
        <dbReference type="ARBA" id="ARBA00023002"/>
    </source>
</evidence>
<dbReference type="InterPro" id="IPR051394">
    <property type="entry name" value="Glutamate_Synthase"/>
</dbReference>
<keyword evidence="8" id="KW-0028">Amino-acid biosynthesis</keyword>
<evidence type="ECO:0000256" key="3">
    <source>
        <dbReference type="ARBA" id="ARBA00001974"/>
    </source>
</evidence>
<dbReference type="NCBIfam" id="TIGR01317">
    <property type="entry name" value="GOGAT_sm_gam"/>
    <property type="match status" value="1"/>
</dbReference>
<dbReference type="InterPro" id="IPR036188">
    <property type="entry name" value="FAD/NAD-bd_sf"/>
</dbReference>
<evidence type="ECO:0000256" key="10">
    <source>
        <dbReference type="ARBA" id="ARBA00022643"/>
    </source>
</evidence>
<feature type="domain" description="Dihydroprymidine dehydrogenase" evidence="25">
    <location>
        <begin position="1174"/>
        <end position="1282"/>
    </location>
</feature>
<dbReference type="FunFam" id="3.40.50.720:FF:000113">
    <property type="entry name" value="Glutamate synthase [NADH], amyloplastic"/>
    <property type="match status" value="1"/>
</dbReference>
<dbReference type="Pfam" id="PF01645">
    <property type="entry name" value="Glu_synthase"/>
    <property type="match status" value="1"/>
</dbReference>
<dbReference type="PRINTS" id="PR00419">
    <property type="entry name" value="ADXRDTASE"/>
</dbReference>
<evidence type="ECO:0000259" key="25">
    <source>
        <dbReference type="Pfam" id="PF14691"/>
    </source>
</evidence>
<dbReference type="SUPFAM" id="SSF51395">
    <property type="entry name" value="FMN-linked oxidoreductases"/>
    <property type="match status" value="1"/>
</dbReference>
<dbReference type="FunFam" id="2.160.20.60:FF:000001">
    <property type="entry name" value="Glutamate synthase, large subunit"/>
    <property type="match status" value="1"/>
</dbReference>
<keyword evidence="11" id="KW-0479">Metal-binding</keyword>
<keyword evidence="10" id="KW-0288">FMN</keyword>
<keyword evidence="14" id="KW-0560">Oxidoreductase</keyword>
<dbReference type="InterPro" id="IPR029055">
    <property type="entry name" value="Ntn_hydrolases_N"/>
</dbReference>
<evidence type="ECO:0000256" key="4">
    <source>
        <dbReference type="ARBA" id="ARBA00004802"/>
    </source>
</evidence>
<dbReference type="Gene3D" id="2.160.20.60">
    <property type="entry name" value="Glutamate synthase, alpha subunit, C-terminal domain"/>
    <property type="match status" value="1"/>
</dbReference>
<reference evidence="26" key="1">
    <citation type="submission" date="2020-11" db="EMBL/GenBank/DDBJ databases">
        <authorList>
            <person name="Tran Van P."/>
        </authorList>
    </citation>
    <scope>NUCLEOTIDE SEQUENCE</scope>
</reference>
<dbReference type="Pfam" id="PF01493">
    <property type="entry name" value="GXGXG"/>
    <property type="match status" value="1"/>
</dbReference>
<dbReference type="InterPro" id="IPR013785">
    <property type="entry name" value="Aldolase_TIM"/>
</dbReference>
<name>A0A7R9KF87_9ACAR</name>
<evidence type="ECO:0000256" key="18">
    <source>
        <dbReference type="ARBA" id="ARBA00023291"/>
    </source>
</evidence>
<dbReference type="GO" id="GO:0016040">
    <property type="term" value="F:glutamate synthase (NADH) activity"/>
    <property type="evidence" value="ECO:0007669"/>
    <property type="project" value="UniProtKB-EC"/>
</dbReference>
<dbReference type="UniPathway" id="UPA00045"/>
<dbReference type="EMBL" id="OC855278">
    <property type="protein sequence ID" value="CAD7621662.1"/>
    <property type="molecule type" value="Genomic_DNA"/>
</dbReference>
<dbReference type="PANTHER" id="PTHR43100">
    <property type="entry name" value="GLUTAMATE SYNTHASE [NADPH] SMALL CHAIN"/>
    <property type="match status" value="1"/>
</dbReference>
<dbReference type="Gene3D" id="3.60.20.10">
    <property type="entry name" value="Glutamine Phosphoribosylpyrophosphate, subunit 1, domain 1"/>
    <property type="match status" value="1"/>
</dbReference>
<dbReference type="Gene3D" id="3.50.50.60">
    <property type="entry name" value="FAD/NAD(P)-binding domain"/>
    <property type="match status" value="1"/>
</dbReference>
<evidence type="ECO:0000256" key="6">
    <source>
        <dbReference type="ARBA" id="ARBA00004944"/>
    </source>
</evidence>
<dbReference type="SUPFAM" id="SSF69336">
    <property type="entry name" value="Alpha subunit of glutamate synthase, C-terminal domain"/>
    <property type="match status" value="1"/>
</dbReference>
<evidence type="ECO:0000259" key="21">
    <source>
        <dbReference type="Pfam" id="PF01493"/>
    </source>
</evidence>
<dbReference type="Gene3D" id="3.20.20.70">
    <property type="entry name" value="Aldolase class I"/>
    <property type="match status" value="2"/>
</dbReference>
<dbReference type="OrthoDB" id="4327079at2759"/>
<dbReference type="PANTHER" id="PTHR43100:SF1">
    <property type="entry name" value="GLUTAMATE SYNTHASE [NADPH] SMALL CHAIN"/>
    <property type="match status" value="1"/>
</dbReference>
<dbReference type="GO" id="GO:0097054">
    <property type="term" value="P:L-glutamate biosynthetic process"/>
    <property type="evidence" value="ECO:0007669"/>
    <property type="project" value="UniProtKB-UniPathway"/>
</dbReference>
<accession>A0A7R9KF87</accession>
<comment type="catalytic activity">
    <reaction evidence="20">
        <text>2 L-glutamate + NAD(+) = L-glutamine + 2-oxoglutarate + NADH + H(+)</text>
        <dbReference type="Rhea" id="RHEA:13753"/>
        <dbReference type="ChEBI" id="CHEBI:15378"/>
        <dbReference type="ChEBI" id="CHEBI:16810"/>
        <dbReference type="ChEBI" id="CHEBI:29985"/>
        <dbReference type="ChEBI" id="CHEBI:57540"/>
        <dbReference type="ChEBI" id="CHEBI:57945"/>
        <dbReference type="ChEBI" id="CHEBI:58359"/>
        <dbReference type="EC" id="1.4.1.14"/>
    </reaction>
</comment>
<dbReference type="CDD" id="cd00982">
    <property type="entry name" value="gltB_C"/>
    <property type="match status" value="1"/>
</dbReference>
<keyword evidence="12" id="KW-0274">FAD</keyword>
<keyword evidence="13" id="KW-0315">Glutamine amidotransferase</keyword>
<dbReference type="EMBL" id="CAJPIZ010000703">
    <property type="protein sequence ID" value="CAG2102092.1"/>
    <property type="molecule type" value="Genomic_DNA"/>
</dbReference>
<dbReference type="FunFam" id="3.50.50.60:FF:000022">
    <property type="entry name" value="Glutamate synthase [NADH], amyloplastic"/>
    <property type="match status" value="1"/>
</dbReference>
<dbReference type="InterPro" id="IPR009051">
    <property type="entry name" value="Helical_ferredxn"/>
</dbReference>
<protein>
    <recommendedName>
        <fullName evidence="19">glutamate synthase (NADH)</fullName>
        <ecNumber evidence="19">1.4.1.14</ecNumber>
    </recommendedName>
</protein>
<dbReference type="SUPFAM" id="SSF51971">
    <property type="entry name" value="Nucleotide-binding domain"/>
    <property type="match status" value="2"/>
</dbReference>
<keyword evidence="9" id="KW-0285">Flavoprotein</keyword>
<feature type="domain" description="Glutamate synthase" evidence="22">
    <location>
        <begin position="429"/>
        <end position="795"/>
    </location>
</feature>
<dbReference type="CDD" id="cd02808">
    <property type="entry name" value="GltS_FMN"/>
    <property type="match status" value="1"/>
</dbReference>
<evidence type="ECO:0000313" key="26">
    <source>
        <dbReference type="EMBL" id="CAD7621662.1"/>
    </source>
</evidence>
<keyword evidence="17" id="KW-0314">Glutamate biosynthesis</keyword>
<dbReference type="GO" id="GO:0046872">
    <property type="term" value="F:metal ion binding"/>
    <property type="evidence" value="ECO:0007669"/>
    <property type="project" value="UniProtKB-KW"/>
</dbReference>
<dbReference type="SUPFAM" id="SSF46548">
    <property type="entry name" value="alpha-helical ferredoxin"/>
    <property type="match status" value="1"/>
</dbReference>
<keyword evidence="16" id="KW-0411">Iron-sulfur</keyword>
<keyword evidence="18" id="KW-0003">3Fe-4S</keyword>
<keyword evidence="15" id="KW-0408">Iron</keyword>
<dbReference type="UniPathway" id="UPA00634">
    <property type="reaction ID" value="UER00690"/>
</dbReference>
<dbReference type="Pfam" id="PF04898">
    <property type="entry name" value="Glu_syn_central"/>
    <property type="match status" value="1"/>
</dbReference>
<evidence type="ECO:0000256" key="8">
    <source>
        <dbReference type="ARBA" id="ARBA00022605"/>
    </source>
</evidence>
<evidence type="ECO:0000256" key="17">
    <source>
        <dbReference type="ARBA" id="ARBA00023164"/>
    </source>
</evidence>
<evidence type="ECO:0000256" key="16">
    <source>
        <dbReference type="ARBA" id="ARBA00023014"/>
    </source>
</evidence>
<dbReference type="Gene3D" id="1.10.1060.10">
    <property type="entry name" value="Alpha-helical ferredoxin"/>
    <property type="match status" value="1"/>
</dbReference>
<evidence type="ECO:0000256" key="9">
    <source>
        <dbReference type="ARBA" id="ARBA00022630"/>
    </source>
</evidence>
<dbReference type="InterPro" id="IPR036485">
    <property type="entry name" value="Glu_synth_asu_C_sf"/>
</dbReference>
<dbReference type="InterPro" id="IPR006005">
    <property type="entry name" value="Glut_synth_ssu1"/>
</dbReference>
<dbReference type="InterPro" id="IPR006982">
    <property type="entry name" value="Glu_synth_centr_N"/>
</dbReference>
<organism evidence="26">
    <name type="scientific">Medioppia subpectinata</name>
    <dbReference type="NCBI Taxonomy" id="1979941"/>
    <lineage>
        <taxon>Eukaryota</taxon>
        <taxon>Metazoa</taxon>
        <taxon>Ecdysozoa</taxon>
        <taxon>Arthropoda</taxon>
        <taxon>Chelicerata</taxon>
        <taxon>Arachnida</taxon>
        <taxon>Acari</taxon>
        <taxon>Acariformes</taxon>
        <taxon>Sarcoptiformes</taxon>
        <taxon>Oribatida</taxon>
        <taxon>Brachypylina</taxon>
        <taxon>Oppioidea</taxon>
        <taxon>Oppiidae</taxon>
        <taxon>Medioppia</taxon>
    </lineage>
</organism>
<comment type="pathway">
    <text evidence="6">Amino-acid biosynthesis; L-glutamate biosynthesis via GLT pathway; L-glutamate from 2-oxoglutarate and L-glutamine (NAD(+) route): step 1/1.</text>
</comment>
<dbReference type="Gene3D" id="3.40.50.720">
    <property type="entry name" value="NAD(P)-binding Rossmann-like Domain"/>
    <property type="match status" value="1"/>
</dbReference>
<dbReference type="Proteomes" id="UP000759131">
    <property type="component" value="Unassembled WGS sequence"/>
</dbReference>
<dbReference type="Pfam" id="PF14691">
    <property type="entry name" value="Fer4_20"/>
    <property type="match status" value="1"/>
</dbReference>
<comment type="similarity">
    <text evidence="7">Belongs to the glutamate synthase family.</text>
</comment>
<dbReference type="InterPro" id="IPR002932">
    <property type="entry name" value="Glu_synthdom"/>
</dbReference>
<gene>
    <name evidence="26" type="ORF">OSB1V03_LOCUS2133</name>
</gene>
<comment type="cofactor">
    <cofactor evidence="2">
        <name>[3Fe-4S] cluster</name>
        <dbReference type="ChEBI" id="CHEBI:21137"/>
    </cofactor>
</comment>
<feature type="domain" description="FAD/NAD(P)-binding" evidence="24">
    <location>
        <begin position="1296"/>
        <end position="1616"/>
    </location>
</feature>
<evidence type="ECO:0000256" key="20">
    <source>
        <dbReference type="ARBA" id="ARBA00048867"/>
    </source>
</evidence>
<evidence type="ECO:0000259" key="22">
    <source>
        <dbReference type="Pfam" id="PF01645"/>
    </source>
</evidence>
<evidence type="ECO:0000256" key="7">
    <source>
        <dbReference type="ARBA" id="ARBA00009716"/>
    </source>
</evidence>
<dbReference type="EC" id="1.4.1.14" evidence="19"/>
<evidence type="ECO:0000256" key="2">
    <source>
        <dbReference type="ARBA" id="ARBA00001927"/>
    </source>
</evidence>
<comment type="pathway">
    <text evidence="4">Energy metabolism; nitrogen metabolism.</text>
</comment>
<evidence type="ECO:0000256" key="5">
    <source>
        <dbReference type="ARBA" id="ARBA00004909"/>
    </source>
</evidence>
<evidence type="ECO:0000256" key="1">
    <source>
        <dbReference type="ARBA" id="ARBA00001917"/>
    </source>
</evidence>
<evidence type="ECO:0000256" key="12">
    <source>
        <dbReference type="ARBA" id="ARBA00022827"/>
    </source>
</evidence>
<dbReference type="GO" id="GO:0051538">
    <property type="term" value="F:3 iron, 4 sulfur cluster binding"/>
    <property type="evidence" value="ECO:0007669"/>
    <property type="project" value="UniProtKB-KW"/>
</dbReference>
<dbReference type="InterPro" id="IPR028261">
    <property type="entry name" value="DPD_II"/>
</dbReference>
<evidence type="ECO:0000256" key="19">
    <source>
        <dbReference type="ARBA" id="ARBA00024383"/>
    </source>
</evidence>
<comment type="cofactor">
    <cofactor evidence="3">
        <name>FAD</name>
        <dbReference type="ChEBI" id="CHEBI:57692"/>
    </cofactor>
</comment>
<evidence type="ECO:0000256" key="11">
    <source>
        <dbReference type="ARBA" id="ARBA00022723"/>
    </source>
</evidence>
<evidence type="ECO:0000313" key="27">
    <source>
        <dbReference type="Proteomes" id="UP000759131"/>
    </source>
</evidence>
<comment type="pathway">
    <text evidence="5">Nitrogen metabolism.</text>
</comment>
<feature type="non-terminal residue" evidence="26">
    <location>
        <position position="1"/>
    </location>
</feature>
<evidence type="ECO:0000259" key="24">
    <source>
        <dbReference type="Pfam" id="PF07992"/>
    </source>
</evidence>
<dbReference type="Pfam" id="PF07992">
    <property type="entry name" value="Pyr_redox_2"/>
    <property type="match status" value="1"/>
</dbReference>
<evidence type="ECO:0000256" key="13">
    <source>
        <dbReference type="ARBA" id="ARBA00022962"/>
    </source>
</evidence>
<dbReference type="GO" id="GO:0016639">
    <property type="term" value="F:oxidoreductase activity, acting on the CH-NH2 group of donors, NAD or NADP as acceptor"/>
    <property type="evidence" value="ECO:0007669"/>
    <property type="project" value="InterPro"/>
</dbReference>
<dbReference type="InterPro" id="IPR002489">
    <property type="entry name" value="Glu_synth_asu_C"/>
</dbReference>
<comment type="cofactor">
    <cofactor evidence="1">
        <name>FMN</name>
        <dbReference type="ChEBI" id="CHEBI:58210"/>
    </cofactor>
</comment>
<dbReference type="FunFam" id="3.20.20.70:FF:000031">
    <property type="entry name" value="Glutamate synthase 1 [NADH]"/>
    <property type="match status" value="1"/>
</dbReference>
<sequence length="1653" mass="182351">GRLRPGRMLLIDTKEKVFARDEELKLTIARKRPLESWLKELITLEDLRGAHLTALKEFRRRAVLMEGRSEEDVHGRAKVLEDRRLALFAYTTETINLLILPMVKTEKEALGSMGNDSPLACLSLCQPLIYDYFKQLFAQVTNPPIDPFREKVVMSLACPVGPEANILESSAAQCRRLWLEQPVLSINDLEIIKETKYKGWKTKTIDCVFPIHEGKSGLLTALDRICAEACDAAKQGYTLVVLSDRKAGSKFVPVSALLALGATHHFLINARQRMKVGLILETAEAREVHHMCVLLGYGADAICPYLVFETMAALREEGLLQLSDSQMYSNYVAAMERGISKVMAKMGISTLHSYKGAQIFEAVGLGEEVIDKCFKNTASRLGGANFEVLANEALERHKIAFHPKYFLDSLILRNPGFYHWRAGGEKHINDPLAIANLQDAAVANSANAYKQFVDITNRAVKDCALRGQLELIYSPRPILVADVEPAVNIVKRFVTGAMSFGSISFEAHTTLAKAMNRVGGKSNTGEGGEDAERWTVRDPLNNQRSAIKQVASGRFGVTAAYLANADELQIKMAQGAKPGEGGELPGHKVSVEIAKTRHSVPGVGLISPPPHHDIYSIEDLAELIYDLKCSNPKARVSVKLVSEVGVGIVAAGVAKGKAEHITISGHDGGTGASSWTGIKGAGLPWELGISETHQFLVANDLRSRVVLQCDGQIRTAFDVLVAAMLGADEFGFSTAPLIVLGCIMMRKCHLNTCPVGVATQDPELRKKFEGKPEYLVNYLFLLAEEIRQEMARLGIRKFQNLIGRTELLRFKPDAQNPKAGLLDYTMILCNALSLRPETNIIGGSVAQDFQLENRLDNKIISAAKEILDGDSQNSIEMSFFITNTDRAFGATLSYYIASKFGEKGLDKDLIKINLQGSAGQSFCLFLAKGVVVELEGDSNDYVGKGLSGGEVIVYPPKDMPKEFKSEDNIIVGNVCLYGATSGKAFIRGVAAERFCVRNSGAIAVIEGVGDHGCEYMTGGVVIILGTTGRNFAAGMSGGIAYVYDIDGRFDSKCNHEMVELLPLEIPEDIAFFKDLLKEFHEKTGSEVAEEILNNFDTLRQKIVKVFPIEYQRALKQMAEESNVKETVVEEKAVQKVNDIEDSIPDQTKLDKMRGFMKYKRIKGYYRDVGKRSKDWNEIFDHKFIKDNVRTQAARCMECGVPFCQSSHGCPLGNIIPRWNDLVYQDDWYEAMKQLLQTNNFPEFTGRVCPAPCEGACVLGINAPAVAIKTIEVSIIETAFEKGWIKASPPKIRTGKKIAVIGSGPSGLACADQLNKSGHSVTVFERNDRIGGLLQYGIPTMKLSKKVVQRRVDLMSEEGIEFKTSINVGKDITGDELLKEFNAVCLTTGATWPRDLPIPGRQLNGIYFAMTFLESSQKQLWNSNNNFLHLTAKDKRVIVVGGGDTGCDCIGTSLRQGAKSIVSFEILPRPSDTRDESNPWPQWPRIYRKDYGHEEVELKWGSDPRIFGINSKEFLDDGNGNVTGIRSVKVEWTQDNGRWNMKEVPNSEEIYEADLILLAMGFLGPETYLTEQLRLTKDQRSNILTKSGTYRTPIPRIYAAGDCRRGQSLVVHAINEGRQAAREIDTDFHNGLSTLPGPGGVIPYPPIGTKLVAG</sequence>
<feature type="domain" description="Glutamate synthase alpha subunit C-terminal" evidence="21">
    <location>
        <begin position="881"/>
        <end position="1066"/>
    </location>
</feature>
<dbReference type="NCBIfam" id="NF008730">
    <property type="entry name" value="PRK11750.1"/>
    <property type="match status" value="1"/>
</dbReference>
<evidence type="ECO:0000256" key="15">
    <source>
        <dbReference type="ARBA" id="ARBA00023004"/>
    </source>
</evidence>
<keyword evidence="27" id="KW-1185">Reference proteome</keyword>
<dbReference type="FunFam" id="3.20.20.70:FF:000017">
    <property type="entry name" value="Glutamate synthase [NADH], amyloplastic"/>
    <property type="match status" value="1"/>
</dbReference>
<dbReference type="GO" id="GO:0019676">
    <property type="term" value="P:ammonia assimilation cycle"/>
    <property type="evidence" value="ECO:0007669"/>
    <property type="project" value="UniProtKB-ARBA"/>
</dbReference>
<feature type="domain" description="Glutamate synthase central-N" evidence="23">
    <location>
        <begin position="84"/>
        <end position="365"/>
    </location>
</feature>
<evidence type="ECO:0000259" key="23">
    <source>
        <dbReference type="Pfam" id="PF04898"/>
    </source>
</evidence>